<reference evidence="1 2" key="1">
    <citation type="submission" date="2023-07" db="EMBL/GenBank/DDBJ databases">
        <title>Sorghum-associated microbial communities from plants grown in Nebraska, USA.</title>
        <authorList>
            <person name="Schachtman D."/>
        </authorList>
    </citation>
    <scope>NUCLEOTIDE SEQUENCE [LARGE SCALE GENOMIC DNA]</scope>
    <source>
        <strain evidence="1 2">BE124</strain>
    </source>
</reference>
<name>A0ABU1S5W3_9FLAO</name>
<proteinExistence type="predicted"/>
<keyword evidence="2" id="KW-1185">Reference proteome</keyword>
<organism evidence="1 2">
    <name type="scientific">Flavobacterium granuli</name>
    <dbReference type="NCBI Taxonomy" id="280093"/>
    <lineage>
        <taxon>Bacteria</taxon>
        <taxon>Pseudomonadati</taxon>
        <taxon>Bacteroidota</taxon>
        <taxon>Flavobacteriia</taxon>
        <taxon>Flavobacteriales</taxon>
        <taxon>Flavobacteriaceae</taxon>
        <taxon>Flavobacterium</taxon>
    </lineage>
</organism>
<comment type="caution">
    <text evidence="1">The sequence shown here is derived from an EMBL/GenBank/DDBJ whole genome shotgun (WGS) entry which is preliminary data.</text>
</comment>
<dbReference type="RefSeq" id="WP_310008602.1">
    <property type="nucleotide sequence ID" value="NZ_JAVDTX010000007.1"/>
</dbReference>
<evidence type="ECO:0000313" key="2">
    <source>
        <dbReference type="Proteomes" id="UP001261871"/>
    </source>
</evidence>
<protein>
    <submittedName>
        <fullName evidence="1">Uncharacterized protein</fullName>
    </submittedName>
</protein>
<dbReference type="Proteomes" id="UP001261871">
    <property type="component" value="Unassembled WGS sequence"/>
</dbReference>
<gene>
    <name evidence="1" type="ORF">J2W95_003147</name>
</gene>
<evidence type="ECO:0000313" key="1">
    <source>
        <dbReference type="EMBL" id="MDR6846431.1"/>
    </source>
</evidence>
<sequence>MIQTISIWTSSGNSDVSFDKIQKNKTEIDVSKFLTPQINSFDIVIRFSQPISEFRDHDYNWVKCNRDRIANEFCPKIIKLKDGTLVQANRNIGIWEINKKNKSILLWRFNPEYASPLTNYIAPNNERTIDFAKQRFLFIQCLALLFPAKNAIEFSRSKIPFTAIACFTDHCDFDTLENLKIQRDFFKRNNVKITKGFFLNHFSKRTDNASFEYDAVELEQWKEDGHELCYHSLSQSIKSGSGSNADFFNFVPPNSDMPTWIDHGYQPYNLSLFKNKKIETEVYENNLISKNIKILWNYVDSGTATFGVINQLNSQHFTLYDFLTGNKDLGFSKKMQLMIKNIVFHFYGDQKLLLKYKSIAGNFKKVFYQKDKSKFYLLLKDSFSIFFNIINVLLFWNSNRNKPYKLAKYNPILFKHTIFEKEFYIFQTLEMVDFKKALCPDNIELLIKEKGIFIAHTYFSVPMEYHNGKLFDTVSTIDKEVANNFSVLGTKIMNNEIWNPTLKELVGYWSGFENILLDIDELGVIAVKNETDLIFRVIK</sequence>
<dbReference type="EMBL" id="JAVDTX010000007">
    <property type="protein sequence ID" value="MDR6846431.1"/>
    <property type="molecule type" value="Genomic_DNA"/>
</dbReference>
<accession>A0ABU1S5W3</accession>